<dbReference type="Pfam" id="PF00430">
    <property type="entry name" value="ATP-synt_B"/>
    <property type="match status" value="1"/>
</dbReference>
<feature type="transmembrane region" description="Helical" evidence="12">
    <location>
        <begin position="12"/>
        <end position="33"/>
    </location>
</feature>
<feature type="coiled-coil region" evidence="14">
    <location>
        <begin position="98"/>
        <end position="129"/>
    </location>
</feature>
<sequence>MNALENLGIDAWGLVLYLVNFGILAFVLTKLLYKPILKTLDERRKNIQENLSEAERLKTDFQKEMDQRSAEHANLVKQMQLELAETRSAAETRAKAVIAAAEAKRETLLTEANAQIEDMKQRLVADVEQELLKKIEAIALRAMRDGAPKESVKKSVTDAWKELQGSNTL</sequence>
<comment type="similarity">
    <text evidence="1 12 13">Belongs to the ATPase B chain family.</text>
</comment>
<evidence type="ECO:0000256" key="4">
    <source>
        <dbReference type="ARBA" id="ARBA00022692"/>
    </source>
</evidence>
<keyword evidence="9 12" id="KW-0066">ATP synthesis</keyword>
<comment type="function">
    <text evidence="10 12">F(1)F(0) ATP synthase produces ATP from ADP in the presence of a proton or sodium gradient. F-type ATPases consist of two structural domains, F(1) containing the extramembraneous catalytic core and F(0) containing the membrane proton channel, linked together by a central stalk and a peripheral stalk. During catalysis, ATP synthesis in the catalytic domain of F(1) is coupled via a rotary mechanism of the central stalk subunits to proton translocation.</text>
</comment>
<evidence type="ECO:0000256" key="11">
    <source>
        <dbReference type="ARBA" id="ARBA00037847"/>
    </source>
</evidence>
<dbReference type="GO" id="GO:0005886">
    <property type="term" value="C:plasma membrane"/>
    <property type="evidence" value="ECO:0007669"/>
    <property type="project" value="UniProtKB-SubCell"/>
</dbReference>
<comment type="caution">
    <text evidence="15">The sequence shown here is derived from an EMBL/GenBank/DDBJ whole genome shotgun (WGS) entry which is preliminary data.</text>
</comment>
<evidence type="ECO:0000256" key="12">
    <source>
        <dbReference type="HAMAP-Rule" id="MF_01398"/>
    </source>
</evidence>
<keyword evidence="5 12" id="KW-0375">Hydrogen ion transport</keyword>
<keyword evidence="6 12" id="KW-1133">Transmembrane helix</keyword>
<evidence type="ECO:0000256" key="13">
    <source>
        <dbReference type="RuleBase" id="RU003848"/>
    </source>
</evidence>
<gene>
    <name evidence="12" type="primary">atpF</name>
    <name evidence="15" type="ORF">COX00_00460</name>
</gene>
<dbReference type="PANTHER" id="PTHR33445:SF2">
    <property type="entry name" value="ATP SYNTHASE SUBUNIT B', CHLOROPLASTIC"/>
    <property type="match status" value="1"/>
</dbReference>
<dbReference type="GO" id="GO:0045259">
    <property type="term" value="C:proton-transporting ATP synthase complex"/>
    <property type="evidence" value="ECO:0007669"/>
    <property type="project" value="UniProtKB-KW"/>
</dbReference>
<comment type="subcellular location">
    <subcellularLocation>
        <location evidence="12">Cell membrane</location>
        <topology evidence="12">Single-pass membrane protein</topology>
    </subcellularLocation>
    <subcellularLocation>
        <location evidence="11">Endomembrane system</location>
        <topology evidence="11">Single-pass membrane protein</topology>
    </subcellularLocation>
</comment>
<evidence type="ECO:0000256" key="3">
    <source>
        <dbReference type="ARBA" id="ARBA00022547"/>
    </source>
</evidence>
<evidence type="ECO:0000256" key="9">
    <source>
        <dbReference type="ARBA" id="ARBA00023310"/>
    </source>
</evidence>
<keyword evidence="14" id="KW-0175">Coiled coil</keyword>
<dbReference type="InterPro" id="IPR002146">
    <property type="entry name" value="ATP_synth_b/b'su_bac/chlpt"/>
</dbReference>
<protein>
    <recommendedName>
        <fullName evidence="12">ATP synthase subunit b</fullName>
    </recommendedName>
    <alternativeName>
        <fullName evidence="12">ATP synthase F(0) sector subunit b</fullName>
    </alternativeName>
    <alternativeName>
        <fullName evidence="12">ATPase subunit I</fullName>
    </alternativeName>
    <alternativeName>
        <fullName evidence="12">F-type ATPase subunit b</fullName>
        <shortName evidence="12">F-ATPase subunit b</shortName>
    </alternativeName>
</protein>
<dbReference type="GO" id="GO:0046933">
    <property type="term" value="F:proton-transporting ATP synthase activity, rotational mechanism"/>
    <property type="evidence" value="ECO:0007669"/>
    <property type="project" value="UniProtKB-UniRule"/>
</dbReference>
<keyword evidence="12" id="KW-1003">Cell membrane</keyword>
<evidence type="ECO:0000313" key="15">
    <source>
        <dbReference type="EMBL" id="PIP60950.1"/>
    </source>
</evidence>
<organism evidence="15 16">
    <name type="scientific">Candidatus Uhrbacteria bacterium CG22_combo_CG10-13_8_21_14_all_47_17</name>
    <dbReference type="NCBI Taxonomy" id="1975041"/>
    <lineage>
        <taxon>Bacteria</taxon>
        <taxon>Candidatus Uhriibacteriota</taxon>
    </lineage>
</organism>
<evidence type="ECO:0000256" key="7">
    <source>
        <dbReference type="ARBA" id="ARBA00023065"/>
    </source>
</evidence>
<feature type="coiled-coil region" evidence="14">
    <location>
        <begin position="37"/>
        <end position="71"/>
    </location>
</feature>
<dbReference type="PANTHER" id="PTHR33445">
    <property type="entry name" value="ATP SYNTHASE SUBUNIT B', CHLOROPLASTIC"/>
    <property type="match status" value="1"/>
</dbReference>
<name>A0A2H0BV71_9BACT</name>
<keyword evidence="7 12" id="KW-0406">Ion transport</keyword>
<evidence type="ECO:0000256" key="1">
    <source>
        <dbReference type="ARBA" id="ARBA00005513"/>
    </source>
</evidence>
<accession>A0A2H0BV71</accession>
<dbReference type="GO" id="GO:0046961">
    <property type="term" value="F:proton-transporting ATPase activity, rotational mechanism"/>
    <property type="evidence" value="ECO:0007669"/>
    <property type="project" value="TreeGrafter"/>
</dbReference>
<dbReference type="CDD" id="cd06503">
    <property type="entry name" value="ATP-synt_Fo_b"/>
    <property type="match status" value="1"/>
</dbReference>
<evidence type="ECO:0000256" key="2">
    <source>
        <dbReference type="ARBA" id="ARBA00022448"/>
    </source>
</evidence>
<dbReference type="GO" id="GO:0012505">
    <property type="term" value="C:endomembrane system"/>
    <property type="evidence" value="ECO:0007669"/>
    <property type="project" value="UniProtKB-SubCell"/>
</dbReference>
<keyword evidence="2 12" id="KW-0813">Transport</keyword>
<dbReference type="Proteomes" id="UP000231581">
    <property type="component" value="Unassembled WGS sequence"/>
</dbReference>
<dbReference type="AlphaFoldDB" id="A0A2H0BV71"/>
<keyword evidence="4 12" id="KW-0812">Transmembrane</keyword>
<evidence type="ECO:0000256" key="10">
    <source>
        <dbReference type="ARBA" id="ARBA00025198"/>
    </source>
</evidence>
<evidence type="ECO:0000256" key="6">
    <source>
        <dbReference type="ARBA" id="ARBA00022989"/>
    </source>
</evidence>
<evidence type="ECO:0000256" key="8">
    <source>
        <dbReference type="ARBA" id="ARBA00023136"/>
    </source>
</evidence>
<dbReference type="HAMAP" id="MF_01398">
    <property type="entry name" value="ATP_synth_b_bprime"/>
    <property type="match status" value="1"/>
</dbReference>
<comment type="subunit">
    <text evidence="12">F-type ATPases have 2 components, F(1) - the catalytic core - and F(0) - the membrane proton channel. F(1) has five subunits: alpha(3), beta(3), gamma(1), delta(1), epsilon(1). F(0) has three main subunits: a(1), b(2) and c(10-14). The alpha and beta chains form an alternating ring which encloses part of the gamma chain. F(1) is attached to F(0) by a central stalk formed by the gamma and epsilon chains, while a peripheral stalk is formed by the delta and b chains.</text>
</comment>
<evidence type="ECO:0000256" key="5">
    <source>
        <dbReference type="ARBA" id="ARBA00022781"/>
    </source>
</evidence>
<dbReference type="EMBL" id="PCSZ01000011">
    <property type="protein sequence ID" value="PIP60950.1"/>
    <property type="molecule type" value="Genomic_DNA"/>
</dbReference>
<dbReference type="InterPro" id="IPR050059">
    <property type="entry name" value="ATP_synthase_B_chain"/>
</dbReference>
<evidence type="ECO:0000256" key="14">
    <source>
        <dbReference type="SAM" id="Coils"/>
    </source>
</evidence>
<proteinExistence type="inferred from homology"/>
<keyword evidence="8 12" id="KW-0472">Membrane</keyword>
<comment type="function">
    <text evidence="12">Component of the F(0) channel, it forms part of the peripheral stalk, linking F(1) to F(0).</text>
</comment>
<keyword evidence="3 12" id="KW-0138">CF(0)</keyword>
<reference evidence="15 16" key="1">
    <citation type="submission" date="2017-09" db="EMBL/GenBank/DDBJ databases">
        <title>Depth-based differentiation of microbial function through sediment-hosted aquifers and enrichment of novel symbionts in the deep terrestrial subsurface.</title>
        <authorList>
            <person name="Probst A.J."/>
            <person name="Ladd B."/>
            <person name="Jarett J.K."/>
            <person name="Geller-Mcgrath D.E."/>
            <person name="Sieber C.M."/>
            <person name="Emerson J.B."/>
            <person name="Anantharaman K."/>
            <person name="Thomas B.C."/>
            <person name="Malmstrom R."/>
            <person name="Stieglmeier M."/>
            <person name="Klingl A."/>
            <person name="Woyke T."/>
            <person name="Ryan C.M."/>
            <person name="Banfield J.F."/>
        </authorList>
    </citation>
    <scope>NUCLEOTIDE SEQUENCE [LARGE SCALE GENOMIC DNA]</scope>
    <source>
        <strain evidence="15">CG22_combo_CG10-13_8_21_14_all_47_17</strain>
    </source>
</reference>
<evidence type="ECO:0000313" key="16">
    <source>
        <dbReference type="Proteomes" id="UP000231581"/>
    </source>
</evidence>